<dbReference type="Proteomes" id="UP000236738">
    <property type="component" value="Unassembled WGS sequence"/>
</dbReference>
<sequence>MKALQKFHFIILILIILNLIFFYLLHYELRYEIEYSLNIILYLTGIILFFMNIKIFKFKTIYFSIFPITILLFGLFYLFGGILLAFVGGTLIKPLYPTFSEYNKNGIILYPKYSGVLGKCCLYKVNKNKGIFEKNLGAILLNSDSKPPNSNFEMINENTLKIIYKDYENKQQIEFYKLEN</sequence>
<dbReference type="EMBL" id="FNUS01000006">
    <property type="protein sequence ID" value="SEG46895.1"/>
    <property type="molecule type" value="Genomic_DNA"/>
</dbReference>
<keyword evidence="1" id="KW-0812">Transmembrane</keyword>
<feature type="transmembrane region" description="Helical" evidence="1">
    <location>
        <begin position="39"/>
        <end position="56"/>
    </location>
</feature>
<keyword evidence="3" id="KW-1185">Reference proteome</keyword>
<name>A0A1H6AFV1_9FLAO</name>
<keyword evidence="1" id="KW-1133">Transmembrane helix</keyword>
<proteinExistence type="predicted"/>
<accession>A0A1H6AFV1</accession>
<feature type="transmembrane region" description="Helical" evidence="1">
    <location>
        <begin position="68"/>
        <end position="92"/>
    </location>
</feature>
<keyword evidence="1" id="KW-0472">Membrane</keyword>
<reference evidence="3" key="1">
    <citation type="submission" date="2016-10" db="EMBL/GenBank/DDBJ databases">
        <authorList>
            <person name="Varghese N."/>
            <person name="Submissions S."/>
        </authorList>
    </citation>
    <scope>NUCLEOTIDE SEQUENCE [LARGE SCALE GENOMIC DNA]</scope>
    <source>
        <strain evidence="3">DSM 21580</strain>
    </source>
</reference>
<feature type="transmembrane region" description="Helical" evidence="1">
    <location>
        <begin position="7"/>
        <end position="27"/>
    </location>
</feature>
<evidence type="ECO:0000313" key="3">
    <source>
        <dbReference type="Proteomes" id="UP000236738"/>
    </source>
</evidence>
<organism evidence="2 3">
    <name type="scientific">Halpernia humi</name>
    <dbReference type="NCBI Taxonomy" id="493375"/>
    <lineage>
        <taxon>Bacteria</taxon>
        <taxon>Pseudomonadati</taxon>
        <taxon>Bacteroidota</taxon>
        <taxon>Flavobacteriia</taxon>
        <taxon>Flavobacteriales</taxon>
        <taxon>Weeksellaceae</taxon>
        <taxon>Chryseobacterium group</taxon>
        <taxon>Halpernia</taxon>
    </lineage>
</organism>
<gene>
    <name evidence="2" type="ORF">SAMN05421847_2388</name>
</gene>
<dbReference type="AlphaFoldDB" id="A0A1H6AFV1"/>
<protein>
    <submittedName>
        <fullName evidence="2">Uncharacterized protein</fullName>
    </submittedName>
</protein>
<evidence type="ECO:0000256" key="1">
    <source>
        <dbReference type="SAM" id="Phobius"/>
    </source>
</evidence>
<evidence type="ECO:0000313" key="2">
    <source>
        <dbReference type="EMBL" id="SEG46895.1"/>
    </source>
</evidence>